<reference evidence="2 3" key="1">
    <citation type="submission" date="2017-04" db="EMBL/GenBank/DDBJ databases">
        <authorList>
            <person name="Afonso C.L."/>
            <person name="Miller P.J."/>
            <person name="Scott M.A."/>
            <person name="Spackman E."/>
            <person name="Goraichik I."/>
            <person name="Dimitrov K.M."/>
            <person name="Suarez D.L."/>
            <person name="Swayne D.E."/>
        </authorList>
    </citation>
    <scope>NUCLEOTIDE SEQUENCE [LARGE SCALE GENOMIC DNA]</scope>
    <source>
        <strain evidence="2 3">KR-140</strain>
    </source>
</reference>
<evidence type="ECO:0000313" key="2">
    <source>
        <dbReference type="EMBL" id="SMB85221.1"/>
    </source>
</evidence>
<feature type="compositionally biased region" description="Polar residues" evidence="1">
    <location>
        <begin position="81"/>
        <end position="90"/>
    </location>
</feature>
<feature type="region of interest" description="Disordered" evidence="1">
    <location>
        <begin position="80"/>
        <end position="139"/>
    </location>
</feature>
<dbReference type="RefSeq" id="WP_139806674.1">
    <property type="nucleotide sequence ID" value="NZ_FWWU01000008.1"/>
</dbReference>
<dbReference type="AlphaFoldDB" id="A0A1W1UWQ4"/>
<dbReference type="STRING" id="695939.SAMN00790413_03313"/>
<dbReference type="EMBL" id="FWWU01000008">
    <property type="protein sequence ID" value="SMB85221.1"/>
    <property type="molecule type" value="Genomic_DNA"/>
</dbReference>
<name>A0A1W1UWQ4_9DEIO</name>
<evidence type="ECO:0000256" key="1">
    <source>
        <dbReference type="SAM" id="MobiDB-lite"/>
    </source>
</evidence>
<keyword evidence="3" id="KW-1185">Reference proteome</keyword>
<proteinExistence type="predicted"/>
<accession>A0A1W1UWQ4</accession>
<protein>
    <submittedName>
        <fullName evidence="2">Uncharacterized protein</fullName>
    </submittedName>
</protein>
<sequence>MHPSIAAWDVVPQGAPGNDPAFTLSLGQQDTERVLVQVWGEVIGMLETTLRDTLVWTKADRAGQVRHLQARQDRLEDATRVAQNARTGGSIQRGGVGRVATRSDPVASQPGPGRGRRASGSTGCAARRPAVMRSERQIL</sequence>
<dbReference type="Proteomes" id="UP000192582">
    <property type="component" value="Unassembled WGS sequence"/>
</dbReference>
<gene>
    <name evidence="2" type="ORF">SAMN00790413_03313</name>
</gene>
<evidence type="ECO:0000313" key="3">
    <source>
        <dbReference type="Proteomes" id="UP000192582"/>
    </source>
</evidence>
<organism evidence="2 3">
    <name type="scientific">Deinococcus hopiensis KR-140</name>
    <dbReference type="NCBI Taxonomy" id="695939"/>
    <lineage>
        <taxon>Bacteria</taxon>
        <taxon>Thermotogati</taxon>
        <taxon>Deinococcota</taxon>
        <taxon>Deinococci</taxon>
        <taxon>Deinococcales</taxon>
        <taxon>Deinococcaceae</taxon>
        <taxon>Deinococcus</taxon>
    </lineage>
</organism>
<feature type="compositionally biased region" description="Low complexity" evidence="1">
    <location>
        <begin position="118"/>
        <end position="128"/>
    </location>
</feature>